<accession>A0A6I4J063</accession>
<comment type="caution">
    <text evidence="2">The sequence shown here is derived from an EMBL/GenBank/DDBJ whole genome shotgun (WGS) entry which is preliminary data.</text>
</comment>
<dbReference type="Proteomes" id="UP000441389">
    <property type="component" value="Unassembled WGS sequence"/>
</dbReference>
<evidence type="ECO:0000313" key="3">
    <source>
        <dbReference type="Proteomes" id="UP000441389"/>
    </source>
</evidence>
<dbReference type="Pfam" id="PF13229">
    <property type="entry name" value="Beta_helix"/>
    <property type="match status" value="1"/>
</dbReference>
<reference evidence="2 3" key="1">
    <citation type="submission" date="2019-12" db="EMBL/GenBank/DDBJ databases">
        <authorList>
            <person name="Huq M.A."/>
        </authorList>
    </citation>
    <scope>NUCLEOTIDE SEQUENCE [LARGE SCALE GENOMIC DNA]</scope>
    <source>
        <strain evidence="2 3">MAH-20</strain>
    </source>
</reference>
<dbReference type="SMART" id="SM00710">
    <property type="entry name" value="PbH1"/>
    <property type="match status" value="5"/>
</dbReference>
<dbReference type="Gene3D" id="2.160.20.10">
    <property type="entry name" value="Single-stranded right-handed beta-helix, Pectin lyase-like"/>
    <property type="match status" value="1"/>
</dbReference>
<organism evidence="2 3">
    <name type="scientific">Sphingomonas horti</name>
    <dbReference type="NCBI Taxonomy" id="2682842"/>
    <lineage>
        <taxon>Bacteria</taxon>
        <taxon>Pseudomonadati</taxon>
        <taxon>Pseudomonadota</taxon>
        <taxon>Alphaproteobacteria</taxon>
        <taxon>Sphingomonadales</taxon>
        <taxon>Sphingomonadaceae</taxon>
        <taxon>Sphingomonas</taxon>
    </lineage>
</organism>
<evidence type="ECO:0000313" key="2">
    <source>
        <dbReference type="EMBL" id="MVO77664.1"/>
    </source>
</evidence>
<dbReference type="AlphaFoldDB" id="A0A6I4J063"/>
<keyword evidence="3" id="KW-1185">Reference proteome</keyword>
<gene>
    <name evidence="2" type="ORF">GON01_06910</name>
</gene>
<dbReference type="SUPFAM" id="SSF51126">
    <property type="entry name" value="Pectin lyase-like"/>
    <property type="match status" value="1"/>
</dbReference>
<dbReference type="InterPro" id="IPR012334">
    <property type="entry name" value="Pectin_lyas_fold"/>
</dbReference>
<dbReference type="InterPro" id="IPR011050">
    <property type="entry name" value="Pectin_lyase_fold/virulence"/>
</dbReference>
<name>A0A6I4J063_9SPHN</name>
<dbReference type="InterPro" id="IPR006626">
    <property type="entry name" value="PbH1"/>
</dbReference>
<evidence type="ECO:0000259" key="1">
    <source>
        <dbReference type="Pfam" id="PF13229"/>
    </source>
</evidence>
<feature type="domain" description="Right handed beta helix" evidence="1">
    <location>
        <begin position="97"/>
        <end position="272"/>
    </location>
</feature>
<sequence length="440" mass="46206">MTIINVSNSAQFQAALGRAVGGDTIVLAGGNYGSGWISNKDFSANVTIKSASLNNRAHFDNLQVTGSSNLRFEGLDIGHSASSRDSASTIYARVGASDNIKMVGITFHGSADHNPRNDGMGLVVSGADNFQLIGSSFRDLNRGASIEKVTDVTVASNSFQDIRSDGLNFGAVTGAVIDKNSFTNFHPQAGDHADAIQFWLVNQSQGSSNIKITNNVIMQGTGGGMQGIFLSDQRAFEYKDVLIQNNLVYVNDAYHGIFVNGGRNVQVIGNTLLSKSTDHKMLWIDLNSGTNFTVKDNLADTILVQPEATGVTMSHNASLAQMAGIRALIPNLNAPKSAHDLIIADYGYHVPGTGQPGPAPVATVLGQSIGSMVDSGSANATSAQVTKTAIASPTSVLPAMEEVFLVAAHHGLAPATATAAHFAPSLPLYQVHMDHFVALP</sequence>
<dbReference type="InterPro" id="IPR039448">
    <property type="entry name" value="Beta_helix"/>
</dbReference>
<protein>
    <recommendedName>
        <fullName evidence="1">Right handed beta helix domain-containing protein</fullName>
    </recommendedName>
</protein>
<dbReference type="RefSeq" id="WP_157026628.1">
    <property type="nucleotide sequence ID" value="NZ_WQMS01000007.1"/>
</dbReference>
<dbReference type="EMBL" id="WQMS01000007">
    <property type="protein sequence ID" value="MVO77664.1"/>
    <property type="molecule type" value="Genomic_DNA"/>
</dbReference>
<proteinExistence type="predicted"/>